<dbReference type="PROSITE" id="PS50082">
    <property type="entry name" value="WD_REPEATS_2"/>
    <property type="match status" value="4"/>
</dbReference>
<dbReference type="PRINTS" id="PR00320">
    <property type="entry name" value="GPROTEINBRPT"/>
</dbReference>
<dbReference type="PROSITE" id="PS50294">
    <property type="entry name" value="WD_REPEATS_REGION"/>
    <property type="match status" value="2"/>
</dbReference>
<dbReference type="OrthoDB" id="63070at2759"/>
<dbReference type="Pfam" id="PF00400">
    <property type="entry name" value="WD40"/>
    <property type="match status" value="4"/>
</dbReference>
<dbReference type="InterPro" id="IPR051859">
    <property type="entry name" value="DCAF"/>
</dbReference>
<evidence type="ECO:0000256" key="2">
    <source>
        <dbReference type="ARBA" id="ARBA00022737"/>
    </source>
</evidence>
<dbReference type="GO" id="GO:0008233">
    <property type="term" value="F:peptidase activity"/>
    <property type="evidence" value="ECO:0007669"/>
    <property type="project" value="UniProtKB-KW"/>
</dbReference>
<evidence type="ECO:0000313" key="5">
    <source>
        <dbReference type="EMBL" id="PWA43973.1"/>
    </source>
</evidence>
<comment type="similarity">
    <text evidence="3">Belongs to the WD repeat LEC14B family.</text>
</comment>
<keyword evidence="1 4" id="KW-0853">WD repeat</keyword>
<dbReference type="FunFam" id="2.130.10.10:FF:000557">
    <property type="entry name" value="WD repeat protein"/>
    <property type="match status" value="1"/>
</dbReference>
<keyword evidence="6" id="KW-1185">Reference proteome</keyword>
<name>A0A2U1L4N7_ARTAN</name>
<feature type="repeat" description="WD" evidence="4">
    <location>
        <begin position="253"/>
        <end position="286"/>
    </location>
</feature>
<dbReference type="STRING" id="35608.A0A2U1L4N7"/>
<dbReference type="InterPro" id="IPR020472">
    <property type="entry name" value="WD40_PAC1"/>
</dbReference>
<dbReference type="EMBL" id="PKPP01011528">
    <property type="protein sequence ID" value="PWA43973.1"/>
    <property type="molecule type" value="Genomic_DNA"/>
</dbReference>
<evidence type="ECO:0000256" key="1">
    <source>
        <dbReference type="ARBA" id="ARBA00022574"/>
    </source>
</evidence>
<protein>
    <submittedName>
        <fullName evidence="5">Apoptotic protease-activating factor 1</fullName>
    </submittedName>
</protein>
<dbReference type="SUPFAM" id="SSF50978">
    <property type="entry name" value="WD40 repeat-like"/>
    <property type="match status" value="1"/>
</dbReference>
<dbReference type="PANTHER" id="PTHR19847">
    <property type="entry name" value="DDB1- AND CUL4-ASSOCIATED FACTOR 11"/>
    <property type="match status" value="1"/>
</dbReference>
<reference evidence="5 6" key="1">
    <citation type="journal article" date="2018" name="Mol. Plant">
        <title>The genome of Artemisia annua provides insight into the evolution of Asteraceae family and artemisinin biosynthesis.</title>
        <authorList>
            <person name="Shen Q."/>
            <person name="Zhang L."/>
            <person name="Liao Z."/>
            <person name="Wang S."/>
            <person name="Yan T."/>
            <person name="Shi P."/>
            <person name="Liu M."/>
            <person name="Fu X."/>
            <person name="Pan Q."/>
            <person name="Wang Y."/>
            <person name="Lv Z."/>
            <person name="Lu X."/>
            <person name="Zhang F."/>
            <person name="Jiang W."/>
            <person name="Ma Y."/>
            <person name="Chen M."/>
            <person name="Hao X."/>
            <person name="Li L."/>
            <person name="Tang Y."/>
            <person name="Lv G."/>
            <person name="Zhou Y."/>
            <person name="Sun X."/>
            <person name="Brodelius P.E."/>
            <person name="Rose J.K.C."/>
            <person name="Tang K."/>
        </authorList>
    </citation>
    <scope>NUCLEOTIDE SEQUENCE [LARGE SCALE GENOMIC DNA]</scope>
    <source>
        <strain evidence="6">cv. Huhao1</strain>
        <tissue evidence="5">Leaf</tissue>
    </source>
</reference>
<keyword evidence="5" id="KW-0645">Protease</keyword>
<feature type="repeat" description="WD" evidence="4">
    <location>
        <begin position="218"/>
        <end position="252"/>
    </location>
</feature>
<proteinExistence type="inferred from homology"/>
<dbReference type="Gene3D" id="2.130.10.10">
    <property type="entry name" value="YVTN repeat-like/Quinoprotein amine dehydrogenase"/>
    <property type="match status" value="3"/>
</dbReference>
<dbReference type="PANTHER" id="PTHR19847:SF7">
    <property type="entry name" value="DDB1- AND CUL4-ASSOCIATED FACTOR 11"/>
    <property type="match status" value="1"/>
</dbReference>
<dbReference type="InterPro" id="IPR001680">
    <property type="entry name" value="WD40_rpt"/>
</dbReference>
<feature type="repeat" description="WD" evidence="4">
    <location>
        <begin position="424"/>
        <end position="465"/>
    </location>
</feature>
<dbReference type="InterPro" id="IPR015943">
    <property type="entry name" value="WD40/YVTN_repeat-like_dom_sf"/>
</dbReference>
<dbReference type="SMART" id="SM00320">
    <property type="entry name" value="WD40"/>
    <property type="match status" value="7"/>
</dbReference>
<keyword evidence="5" id="KW-0378">Hydrolase</keyword>
<organism evidence="5 6">
    <name type="scientific">Artemisia annua</name>
    <name type="common">Sweet wormwood</name>
    <dbReference type="NCBI Taxonomy" id="35608"/>
    <lineage>
        <taxon>Eukaryota</taxon>
        <taxon>Viridiplantae</taxon>
        <taxon>Streptophyta</taxon>
        <taxon>Embryophyta</taxon>
        <taxon>Tracheophyta</taxon>
        <taxon>Spermatophyta</taxon>
        <taxon>Magnoliopsida</taxon>
        <taxon>eudicotyledons</taxon>
        <taxon>Gunneridae</taxon>
        <taxon>Pentapetalae</taxon>
        <taxon>asterids</taxon>
        <taxon>campanulids</taxon>
        <taxon>Asterales</taxon>
        <taxon>Asteraceae</taxon>
        <taxon>Asteroideae</taxon>
        <taxon>Anthemideae</taxon>
        <taxon>Artemisiinae</taxon>
        <taxon>Artemisia</taxon>
    </lineage>
</organism>
<dbReference type="Proteomes" id="UP000245207">
    <property type="component" value="Unassembled WGS sequence"/>
</dbReference>
<accession>A0A2U1L4N7</accession>
<comment type="caution">
    <text evidence="5">The sequence shown here is derived from an EMBL/GenBank/DDBJ whole genome shotgun (WGS) entry which is preliminary data.</text>
</comment>
<sequence length="466" mass="51952">MRRSRKWSVNKCGQASGSGGGVGVGVVADEGLAEIGVATNLKSKPHRYFSQVMPGKSEGMPVSPVKMLAGRECNYSGRSRFSSADRCHVSSRYLPVNGPSVIDRMNSCAYVSQFSADGTLFVAGFQDSDIKIYSVDNGWQVKKNIRARSLRWTITDTSLSPDQRFLVYSSMSPIVHIVNIESAMTESVANVTEIHEGLDLSGYANDDDDSDDDAHFGIFSVKFSTDGREIVAASSDESIYVYDLAANKINVRIPAHSADVNTVCFADEAGHVLYSGSDDHLCKVWDRRCLSTRGKESGVLTGHLEGITFIDSHGDGKYLISNGKDQTIKLWDIRKMSSNARGNSVDRYADWDYRWMEYPSHLRNRRHPNDQSVFTYRGHRVLRTLIRCYFSPSYSTGQKYIYTGSADANIYIFDLVTGARVARLNYHKQIVRDCSWHPFNPMLGSSSWDGVIANWELVNPSARETE</sequence>
<feature type="repeat" description="WD" evidence="4">
    <location>
        <begin position="300"/>
        <end position="341"/>
    </location>
</feature>
<dbReference type="InterPro" id="IPR036322">
    <property type="entry name" value="WD40_repeat_dom_sf"/>
</dbReference>
<dbReference type="AlphaFoldDB" id="A0A2U1L4N7"/>
<keyword evidence="2" id="KW-0677">Repeat</keyword>
<evidence type="ECO:0000256" key="3">
    <source>
        <dbReference type="ARBA" id="ARBA00061298"/>
    </source>
</evidence>
<dbReference type="GO" id="GO:0043161">
    <property type="term" value="P:proteasome-mediated ubiquitin-dependent protein catabolic process"/>
    <property type="evidence" value="ECO:0007669"/>
    <property type="project" value="TreeGrafter"/>
</dbReference>
<gene>
    <name evidence="5" type="ORF">CTI12_AA529160</name>
</gene>
<dbReference type="GO" id="GO:0080008">
    <property type="term" value="C:Cul4-RING E3 ubiquitin ligase complex"/>
    <property type="evidence" value="ECO:0007669"/>
    <property type="project" value="TreeGrafter"/>
</dbReference>
<evidence type="ECO:0000256" key="4">
    <source>
        <dbReference type="PROSITE-ProRule" id="PRU00221"/>
    </source>
</evidence>
<dbReference type="FunFam" id="2.130.10.10:FF:000492">
    <property type="entry name" value="LEC14B homolog isoform X2"/>
    <property type="match status" value="1"/>
</dbReference>
<evidence type="ECO:0000313" key="6">
    <source>
        <dbReference type="Proteomes" id="UP000245207"/>
    </source>
</evidence>